<dbReference type="EMBL" id="MCOG01000123">
    <property type="protein sequence ID" value="ORY41459.1"/>
    <property type="molecule type" value="Genomic_DNA"/>
</dbReference>
<evidence type="ECO:0000256" key="2">
    <source>
        <dbReference type="ARBA" id="ARBA00022737"/>
    </source>
</evidence>
<feature type="transmembrane region" description="Helical" evidence="3">
    <location>
        <begin position="220"/>
        <end position="241"/>
    </location>
</feature>
<dbReference type="SUPFAM" id="SSF52540">
    <property type="entry name" value="P-loop containing nucleoside triphosphate hydrolases"/>
    <property type="match status" value="1"/>
</dbReference>
<dbReference type="InterPro" id="IPR003439">
    <property type="entry name" value="ABC_transporter-like_ATP-bd"/>
</dbReference>
<keyword evidence="6" id="KW-1185">Reference proteome</keyword>
<dbReference type="GO" id="GO:0016020">
    <property type="term" value="C:membrane"/>
    <property type="evidence" value="ECO:0007669"/>
    <property type="project" value="InterPro"/>
</dbReference>
<keyword evidence="3" id="KW-1133">Transmembrane helix</keyword>
<dbReference type="STRING" id="1754190.A0A1Y2C362"/>
<keyword evidence="2" id="KW-0677">Repeat</keyword>
<keyword evidence="3" id="KW-0472">Membrane</keyword>
<dbReference type="PANTHER" id="PTHR19229:SF36">
    <property type="entry name" value="ATP-BINDING CASSETTE SUB-FAMILY A MEMBER 2"/>
    <property type="match status" value="1"/>
</dbReference>
<protein>
    <recommendedName>
        <fullName evidence="4">ABC transporter domain-containing protein</fullName>
    </recommendedName>
</protein>
<evidence type="ECO:0000259" key="4">
    <source>
        <dbReference type="Pfam" id="PF00005"/>
    </source>
</evidence>
<proteinExistence type="predicted"/>
<evidence type="ECO:0000313" key="6">
    <source>
        <dbReference type="Proteomes" id="UP000193920"/>
    </source>
</evidence>
<reference evidence="5 6" key="1">
    <citation type="submission" date="2016-08" db="EMBL/GenBank/DDBJ databases">
        <title>A Parts List for Fungal Cellulosomes Revealed by Comparative Genomics.</title>
        <authorList>
            <consortium name="DOE Joint Genome Institute"/>
            <person name="Haitjema C.H."/>
            <person name="Gilmore S.P."/>
            <person name="Henske J.K."/>
            <person name="Solomon K.V."/>
            <person name="De Groot R."/>
            <person name="Kuo A."/>
            <person name="Mondo S.J."/>
            <person name="Salamov A.A."/>
            <person name="Labutti K."/>
            <person name="Zhao Z."/>
            <person name="Chiniquy J."/>
            <person name="Barry K."/>
            <person name="Brewer H.M."/>
            <person name="Purvine S.O."/>
            <person name="Wright A.T."/>
            <person name="Boxma B."/>
            <person name="Van Alen T."/>
            <person name="Hackstein J.H."/>
            <person name="Baker S.E."/>
            <person name="Grigoriev I.V."/>
            <person name="O'Malley M.A."/>
        </authorList>
    </citation>
    <scope>NUCLEOTIDE SEQUENCE [LARGE SCALE GENOMIC DNA]</scope>
    <source>
        <strain evidence="5 6">G1</strain>
    </source>
</reference>
<feature type="transmembrane region" description="Helical" evidence="3">
    <location>
        <begin position="253"/>
        <end position="277"/>
    </location>
</feature>
<comment type="caution">
    <text evidence="5">The sequence shown here is derived from an EMBL/GenBank/DDBJ whole genome shotgun (WGS) entry which is preliminary data.</text>
</comment>
<dbReference type="Pfam" id="PF00005">
    <property type="entry name" value="ABC_tran"/>
    <property type="match status" value="1"/>
</dbReference>
<accession>A0A1Y2C362</accession>
<keyword evidence="3" id="KW-0812">Transmembrane</keyword>
<evidence type="ECO:0000256" key="3">
    <source>
        <dbReference type="SAM" id="Phobius"/>
    </source>
</evidence>
<gene>
    <name evidence="5" type="ORF">LY90DRAFT_510155</name>
</gene>
<dbReference type="InterPro" id="IPR027417">
    <property type="entry name" value="P-loop_NTPase"/>
</dbReference>
<dbReference type="GO" id="GO:0016887">
    <property type="term" value="F:ATP hydrolysis activity"/>
    <property type="evidence" value="ECO:0007669"/>
    <property type="project" value="InterPro"/>
</dbReference>
<evidence type="ECO:0000256" key="1">
    <source>
        <dbReference type="ARBA" id="ARBA00022448"/>
    </source>
</evidence>
<organism evidence="5 6">
    <name type="scientific">Neocallimastix californiae</name>
    <dbReference type="NCBI Taxonomy" id="1754190"/>
    <lineage>
        <taxon>Eukaryota</taxon>
        <taxon>Fungi</taxon>
        <taxon>Fungi incertae sedis</taxon>
        <taxon>Chytridiomycota</taxon>
        <taxon>Chytridiomycota incertae sedis</taxon>
        <taxon>Neocallimastigomycetes</taxon>
        <taxon>Neocallimastigales</taxon>
        <taxon>Neocallimastigaceae</taxon>
        <taxon>Neocallimastix</taxon>
    </lineage>
</organism>
<keyword evidence="1" id="KW-0813">Transport</keyword>
<dbReference type="InterPro" id="IPR026082">
    <property type="entry name" value="ABCA"/>
</dbReference>
<dbReference type="GO" id="GO:0005524">
    <property type="term" value="F:ATP binding"/>
    <property type="evidence" value="ECO:0007669"/>
    <property type="project" value="InterPro"/>
</dbReference>
<name>A0A1Y2C362_9FUNG</name>
<dbReference type="PANTHER" id="PTHR19229">
    <property type="entry name" value="ATP-BINDING CASSETTE TRANSPORTER SUBFAMILY A ABCA"/>
    <property type="match status" value="1"/>
</dbReference>
<dbReference type="Proteomes" id="UP000193920">
    <property type="component" value="Unassembled WGS sequence"/>
</dbReference>
<dbReference type="OrthoDB" id="2145904at2759"/>
<sequence>MNSSYINQLKTLLWKNFKIKKSKHFHRNLIFEFFFPILLLIFLKIENFEENEYKKEGSTKALDIHEIFNPLRNMYLGFVIPNITDTNISRSDFINNLIKNELFEYGYKNYNLESGTFLNENELINYTKENNIKLLGEVKFYNYTNYVIRLNGETIVDPNSNAIGNYYRSRKNLDESNSTDSDSYLDIFSPLQIAINQAIIEKKKQEEGLITIGVHPSILWLSWEICYIPMIIINTTIIILMEKNSTFSSLNFLLSYLLIFLYGLSILSLSVLLTKLFKKVRTAILITSFFFFSSTFIIEYIYKLKADYPLIEKIICICVSPINLSIALSEVNLLRSLNNYMSFSNLLNSDFGINITIIKKKSDFSTKNLYINDYEKDPINNGKPLLEVKNLFKLFRNKDKRGGKYVNVLNGLSFNVYNNEIFAILGHNGAGKSTLIKIMTGLLKRIMEVYIIMD</sequence>
<dbReference type="AlphaFoldDB" id="A0A1Y2C362"/>
<dbReference type="GO" id="GO:0005319">
    <property type="term" value="F:lipid transporter activity"/>
    <property type="evidence" value="ECO:0007669"/>
    <property type="project" value="TreeGrafter"/>
</dbReference>
<evidence type="ECO:0000313" key="5">
    <source>
        <dbReference type="EMBL" id="ORY41459.1"/>
    </source>
</evidence>
<dbReference type="Gene3D" id="3.40.50.300">
    <property type="entry name" value="P-loop containing nucleotide triphosphate hydrolases"/>
    <property type="match status" value="1"/>
</dbReference>
<feature type="transmembrane region" description="Helical" evidence="3">
    <location>
        <begin position="283"/>
        <end position="302"/>
    </location>
</feature>
<dbReference type="GO" id="GO:0140359">
    <property type="term" value="F:ABC-type transporter activity"/>
    <property type="evidence" value="ECO:0007669"/>
    <property type="project" value="InterPro"/>
</dbReference>
<feature type="domain" description="ABC transporter" evidence="4">
    <location>
        <begin position="409"/>
        <end position="444"/>
    </location>
</feature>